<keyword evidence="3 9" id="KW-0812">Transmembrane</keyword>
<comment type="similarity">
    <text evidence="2">Belongs to the alkaline ceramidase family.</text>
</comment>
<feature type="binding site" evidence="7">
    <location>
        <position position="23"/>
    </location>
    <ligand>
        <name>Ca(2+)</name>
        <dbReference type="ChEBI" id="CHEBI:29108"/>
    </ligand>
</feature>
<evidence type="ECO:0000256" key="7">
    <source>
        <dbReference type="PIRSR" id="PIRSR608901-1"/>
    </source>
</evidence>
<dbReference type="GO" id="GO:0046513">
    <property type="term" value="P:ceramide biosynthetic process"/>
    <property type="evidence" value="ECO:0007669"/>
    <property type="project" value="TreeGrafter"/>
</dbReference>
<dbReference type="GO" id="GO:0046514">
    <property type="term" value="P:ceramide catabolic process"/>
    <property type="evidence" value="ECO:0007669"/>
    <property type="project" value="TreeGrafter"/>
</dbReference>
<proteinExistence type="inferred from homology"/>
<feature type="binding site" evidence="7">
    <location>
        <position position="25"/>
    </location>
    <ligand>
        <name>Ca(2+)</name>
        <dbReference type="ChEBI" id="CHEBI:29108"/>
    </ligand>
</feature>
<feature type="binding site" evidence="7">
    <location>
        <position position="27"/>
    </location>
    <ligand>
        <name>Ca(2+)</name>
        <dbReference type="ChEBI" id="CHEBI:29108"/>
    </ligand>
</feature>
<dbReference type="GO" id="GO:0016811">
    <property type="term" value="F:hydrolase activity, acting on carbon-nitrogen (but not peptide) bonds, in linear amides"/>
    <property type="evidence" value="ECO:0007669"/>
    <property type="project" value="InterPro"/>
</dbReference>
<evidence type="ECO:0000256" key="2">
    <source>
        <dbReference type="ARBA" id="ARBA00009780"/>
    </source>
</evidence>
<evidence type="ECO:0000256" key="4">
    <source>
        <dbReference type="ARBA" id="ARBA00022801"/>
    </source>
</evidence>
<gene>
    <name evidence="10" type="ORF">SACU0126_LOCUS135</name>
</gene>
<accession>A0A7S3RB63</accession>
<evidence type="ECO:0000256" key="5">
    <source>
        <dbReference type="ARBA" id="ARBA00022989"/>
    </source>
</evidence>
<evidence type="ECO:0000256" key="8">
    <source>
        <dbReference type="PIRSR" id="PIRSR608901-2"/>
    </source>
</evidence>
<keyword evidence="7" id="KW-0479">Metal-binding</keyword>
<reference evidence="10" key="1">
    <citation type="submission" date="2021-01" db="EMBL/GenBank/DDBJ databases">
        <authorList>
            <person name="Corre E."/>
            <person name="Pelletier E."/>
            <person name="Niang G."/>
            <person name="Scheremetjew M."/>
            <person name="Finn R."/>
            <person name="Kale V."/>
            <person name="Holt S."/>
            <person name="Cochrane G."/>
            <person name="Meng A."/>
            <person name="Brown T."/>
            <person name="Cohen L."/>
        </authorList>
    </citation>
    <scope>NUCLEOTIDE SEQUENCE</scope>
    <source>
        <strain evidence="10">SPMC142</strain>
    </source>
</reference>
<evidence type="ECO:0000313" key="10">
    <source>
        <dbReference type="EMBL" id="CAE0518745.1"/>
    </source>
</evidence>
<feature type="binding site" evidence="8">
    <location>
        <position position="218"/>
    </location>
    <ligand>
        <name>Zn(2+)</name>
        <dbReference type="ChEBI" id="CHEBI:29105"/>
        <note>catalytic</note>
    </ligand>
</feature>
<dbReference type="AlphaFoldDB" id="A0A7S3RB63"/>
<name>A0A7S3RB63_9SPIT</name>
<dbReference type="EMBL" id="HBIQ01000312">
    <property type="protein sequence ID" value="CAE0518745.1"/>
    <property type="molecule type" value="Transcribed_RNA"/>
</dbReference>
<keyword evidence="6 9" id="KW-0472">Membrane</keyword>
<feature type="transmembrane region" description="Helical" evidence="9">
    <location>
        <begin position="37"/>
        <end position="56"/>
    </location>
</feature>
<protein>
    <recommendedName>
        <fullName evidence="11">Alkaline phytoceramidase</fullName>
    </recommendedName>
</protein>
<comment type="subcellular location">
    <subcellularLocation>
        <location evidence="1">Membrane</location>
        <topology evidence="1">Multi-pass membrane protein</topology>
    </subcellularLocation>
</comment>
<evidence type="ECO:0000256" key="6">
    <source>
        <dbReference type="ARBA" id="ARBA00023136"/>
    </source>
</evidence>
<dbReference type="GO" id="GO:0046872">
    <property type="term" value="F:metal ion binding"/>
    <property type="evidence" value="ECO:0007669"/>
    <property type="project" value="UniProtKB-KW"/>
</dbReference>
<feature type="transmembrane region" description="Helical" evidence="9">
    <location>
        <begin position="68"/>
        <end position="86"/>
    </location>
</feature>
<evidence type="ECO:0008006" key="11">
    <source>
        <dbReference type="Google" id="ProtNLM"/>
    </source>
</evidence>
<dbReference type="PANTHER" id="PTHR46187">
    <property type="entry name" value="ALKALINE CERAMIDASE 3"/>
    <property type="match status" value="1"/>
</dbReference>
<sequence>MEAAIAVGYWSGYRGWAPSTVDWCERNYEICSWIAEFWNSVSSLAIVAVGLGGALASHRYGRGELRFVIAYAAITLVGIGSTLFHMTMLRPMQALDELPMIYAAQTMLFCILENDTRLPKYGKKLPLALSVHAIVVTALVSLTDGDLQFYTFQVSFGSLELGTLFLTALSASREHDQRARQLYIKGFMAYIIALACWMSDIQFCETLRKMIPMNPQLHAWWHVLVSCGLYTLTVAGQHARQRVLVAEEKDHEATIEVLCHFIPVAKIKERQ</sequence>
<dbReference type="InterPro" id="IPR008901">
    <property type="entry name" value="ACER"/>
</dbReference>
<feature type="binding site" evidence="8">
    <location>
        <position position="222"/>
    </location>
    <ligand>
        <name>Zn(2+)</name>
        <dbReference type="ChEBI" id="CHEBI:29105"/>
        <note>catalytic</note>
    </ligand>
</feature>
<feature type="binding site" evidence="8">
    <location>
        <position position="85"/>
    </location>
    <ligand>
        <name>Zn(2+)</name>
        <dbReference type="ChEBI" id="CHEBI:29105"/>
        <note>catalytic</note>
    </ligand>
</feature>
<keyword evidence="8" id="KW-0862">Zinc</keyword>
<keyword evidence="7" id="KW-0106">Calcium</keyword>
<feature type="binding site" evidence="7">
    <location>
        <position position="22"/>
    </location>
    <ligand>
        <name>Ca(2+)</name>
        <dbReference type="ChEBI" id="CHEBI:29108"/>
    </ligand>
</feature>
<dbReference type="GO" id="GO:0005789">
    <property type="term" value="C:endoplasmic reticulum membrane"/>
    <property type="evidence" value="ECO:0007669"/>
    <property type="project" value="TreeGrafter"/>
</dbReference>
<feature type="binding site" evidence="7">
    <location>
        <position position="36"/>
    </location>
    <ligand>
        <name>Ca(2+)</name>
        <dbReference type="ChEBI" id="CHEBI:29108"/>
    </ligand>
</feature>
<keyword evidence="4" id="KW-0378">Hydrolase</keyword>
<feature type="transmembrane region" description="Helical" evidence="9">
    <location>
        <begin position="149"/>
        <end position="170"/>
    </location>
</feature>
<dbReference type="PANTHER" id="PTHR46187:SF3">
    <property type="entry name" value="ALKALINE CERAMIDASE 3"/>
    <property type="match status" value="1"/>
</dbReference>
<evidence type="ECO:0000256" key="9">
    <source>
        <dbReference type="SAM" id="Phobius"/>
    </source>
</evidence>
<dbReference type="Pfam" id="PF05875">
    <property type="entry name" value="Ceramidase"/>
    <property type="match status" value="1"/>
</dbReference>
<organism evidence="10">
    <name type="scientific">Strombidinopsis acuminata</name>
    <dbReference type="NCBI Taxonomy" id="141414"/>
    <lineage>
        <taxon>Eukaryota</taxon>
        <taxon>Sar</taxon>
        <taxon>Alveolata</taxon>
        <taxon>Ciliophora</taxon>
        <taxon>Intramacronucleata</taxon>
        <taxon>Spirotrichea</taxon>
        <taxon>Choreotrichia</taxon>
        <taxon>Choreotrichida</taxon>
        <taxon>Strombidinopsidae</taxon>
        <taxon>Strombidinopsis</taxon>
    </lineage>
</organism>
<feature type="transmembrane region" description="Helical" evidence="9">
    <location>
        <begin position="219"/>
        <end position="236"/>
    </location>
</feature>
<comment type="cofactor">
    <cofactor evidence="8">
        <name>Zn(2+)</name>
        <dbReference type="ChEBI" id="CHEBI:29105"/>
    </cofactor>
</comment>
<evidence type="ECO:0000256" key="3">
    <source>
        <dbReference type="ARBA" id="ARBA00022692"/>
    </source>
</evidence>
<keyword evidence="5 9" id="KW-1133">Transmembrane helix</keyword>
<feature type="transmembrane region" description="Helical" evidence="9">
    <location>
        <begin position="182"/>
        <end position="199"/>
    </location>
</feature>
<evidence type="ECO:0000256" key="1">
    <source>
        <dbReference type="ARBA" id="ARBA00004141"/>
    </source>
</evidence>